<sequence>MSPSGFVAMIENFNEAQRQAARDMGFEGFLHLQVPELPGGFIFDPYLVTLYMFADKKIEITPMDVHLTLALPIGGRKVEEFYGKKAKDTKYNEVLLAWRKEWNLQDGTPKLSHMPQYILSQADVGESFKRNFVLYMVSCFFLRFKECTLRTLFYEECC</sequence>
<proteinExistence type="predicted"/>
<evidence type="ECO:0000313" key="1">
    <source>
        <dbReference type="EMBL" id="KAJ8429061.1"/>
    </source>
</evidence>
<accession>A0A9Q1Q5D1</accession>
<organism evidence="1 2">
    <name type="scientific">Carnegiea gigantea</name>
    <dbReference type="NCBI Taxonomy" id="171969"/>
    <lineage>
        <taxon>Eukaryota</taxon>
        <taxon>Viridiplantae</taxon>
        <taxon>Streptophyta</taxon>
        <taxon>Embryophyta</taxon>
        <taxon>Tracheophyta</taxon>
        <taxon>Spermatophyta</taxon>
        <taxon>Magnoliopsida</taxon>
        <taxon>eudicotyledons</taxon>
        <taxon>Gunneridae</taxon>
        <taxon>Pentapetalae</taxon>
        <taxon>Caryophyllales</taxon>
        <taxon>Cactineae</taxon>
        <taxon>Cactaceae</taxon>
        <taxon>Cactoideae</taxon>
        <taxon>Echinocereeae</taxon>
        <taxon>Carnegiea</taxon>
    </lineage>
</organism>
<keyword evidence="2" id="KW-1185">Reference proteome</keyword>
<dbReference type="PANTHER" id="PTHR34835">
    <property type="entry name" value="OS07G0283600 PROTEIN-RELATED"/>
    <property type="match status" value="1"/>
</dbReference>
<protein>
    <submittedName>
        <fullName evidence="1">Uncharacterized protein</fullName>
    </submittedName>
</protein>
<evidence type="ECO:0000313" key="2">
    <source>
        <dbReference type="Proteomes" id="UP001153076"/>
    </source>
</evidence>
<comment type="caution">
    <text evidence="1">The sequence shown here is derived from an EMBL/GenBank/DDBJ whole genome shotgun (WGS) entry which is preliminary data.</text>
</comment>
<reference evidence="1" key="1">
    <citation type="submission" date="2022-04" db="EMBL/GenBank/DDBJ databases">
        <title>Carnegiea gigantea Genome sequencing and assembly v2.</title>
        <authorList>
            <person name="Copetti D."/>
            <person name="Sanderson M.J."/>
            <person name="Burquez A."/>
            <person name="Wojciechowski M.F."/>
        </authorList>
    </citation>
    <scope>NUCLEOTIDE SEQUENCE</scope>
    <source>
        <strain evidence="1">SGP5-SGP5p</strain>
        <tissue evidence="1">Aerial part</tissue>
    </source>
</reference>
<dbReference type="EMBL" id="JAKOGI010000941">
    <property type="protein sequence ID" value="KAJ8429061.1"/>
    <property type="molecule type" value="Genomic_DNA"/>
</dbReference>
<name>A0A9Q1Q5D1_9CARY</name>
<dbReference type="AlphaFoldDB" id="A0A9Q1Q5D1"/>
<dbReference type="PANTHER" id="PTHR34835:SF90">
    <property type="entry name" value="AMINOTRANSFERASE-LIKE PLANT MOBILE DOMAIN-CONTAINING PROTEIN"/>
    <property type="match status" value="1"/>
</dbReference>
<dbReference type="OrthoDB" id="5562739at2759"/>
<dbReference type="Proteomes" id="UP001153076">
    <property type="component" value="Unassembled WGS sequence"/>
</dbReference>
<gene>
    <name evidence="1" type="ORF">Cgig2_025050</name>
</gene>